<dbReference type="Pfam" id="PF00903">
    <property type="entry name" value="Glyoxalase"/>
    <property type="match status" value="2"/>
</dbReference>
<feature type="domain" description="VOC" evidence="1">
    <location>
        <begin position="143"/>
        <end position="259"/>
    </location>
</feature>
<evidence type="ECO:0000313" key="2">
    <source>
        <dbReference type="EMBL" id="MBJ6725501.1"/>
    </source>
</evidence>
<evidence type="ECO:0000313" key="3">
    <source>
        <dbReference type="Proteomes" id="UP000636888"/>
    </source>
</evidence>
<comment type="caution">
    <text evidence="2">The sequence shown here is derived from an EMBL/GenBank/DDBJ whole genome shotgun (WGS) entry which is preliminary data.</text>
</comment>
<dbReference type="PANTHER" id="PTHR33993">
    <property type="entry name" value="GLYOXALASE-RELATED"/>
    <property type="match status" value="1"/>
</dbReference>
<dbReference type="SUPFAM" id="SSF54593">
    <property type="entry name" value="Glyoxalase/Bleomycin resistance protein/Dihydroxybiphenyl dioxygenase"/>
    <property type="match status" value="2"/>
</dbReference>
<reference evidence="2" key="1">
    <citation type="submission" date="2020-12" db="EMBL/GenBank/DDBJ databases">
        <title>Geomonas sp. Red875, isolated from river sediment.</title>
        <authorList>
            <person name="Xu Z."/>
            <person name="Zhang Z."/>
            <person name="Masuda Y."/>
            <person name="Itoh H."/>
            <person name="Senoo K."/>
        </authorList>
    </citation>
    <scope>NUCLEOTIDE SEQUENCE</scope>
    <source>
        <strain evidence="2">Red875</strain>
    </source>
</reference>
<dbReference type="PROSITE" id="PS51819">
    <property type="entry name" value="VOC"/>
    <property type="match status" value="2"/>
</dbReference>
<keyword evidence="3" id="KW-1185">Reference proteome</keyword>
<dbReference type="InterPro" id="IPR037523">
    <property type="entry name" value="VOC_core"/>
</dbReference>
<gene>
    <name evidence="2" type="ORF">JFN93_12345</name>
</gene>
<dbReference type="PANTHER" id="PTHR33993:SF14">
    <property type="entry name" value="GB|AAF24581.1"/>
    <property type="match status" value="1"/>
</dbReference>
<dbReference type="InterPro" id="IPR052164">
    <property type="entry name" value="Anthracycline_SecMetBiosynth"/>
</dbReference>
<dbReference type="InterPro" id="IPR004360">
    <property type="entry name" value="Glyas_Fos-R_dOase_dom"/>
</dbReference>
<dbReference type="RefSeq" id="WP_199384392.1">
    <property type="nucleotide sequence ID" value="NZ_JAEMHM010000009.1"/>
</dbReference>
<feature type="domain" description="VOC" evidence="1">
    <location>
        <begin position="11"/>
        <end position="129"/>
    </location>
</feature>
<proteinExistence type="predicted"/>
<name>A0A8J7J7W0_9BACT</name>
<dbReference type="CDD" id="cd07247">
    <property type="entry name" value="SgaA_N_like"/>
    <property type="match status" value="2"/>
</dbReference>
<protein>
    <submittedName>
        <fullName evidence="2">VOC family protein</fullName>
    </submittedName>
</protein>
<dbReference type="EMBL" id="JAEMHM010000009">
    <property type="protein sequence ID" value="MBJ6725501.1"/>
    <property type="molecule type" value="Genomic_DNA"/>
</dbReference>
<organism evidence="2 3">
    <name type="scientific">Geomesophilobacter sediminis</name>
    <dbReference type="NCBI Taxonomy" id="2798584"/>
    <lineage>
        <taxon>Bacteria</taxon>
        <taxon>Pseudomonadati</taxon>
        <taxon>Thermodesulfobacteriota</taxon>
        <taxon>Desulfuromonadia</taxon>
        <taxon>Geobacterales</taxon>
        <taxon>Geobacteraceae</taxon>
        <taxon>Geomesophilobacter</taxon>
    </lineage>
</organism>
<dbReference type="InterPro" id="IPR029068">
    <property type="entry name" value="Glyas_Bleomycin-R_OHBP_Dase"/>
</dbReference>
<dbReference type="Gene3D" id="3.10.180.10">
    <property type="entry name" value="2,3-Dihydroxybiphenyl 1,2-Dioxygenase, domain 1"/>
    <property type="match status" value="2"/>
</dbReference>
<accession>A0A8J7J7W0</accession>
<sequence length="262" mass="28464">MPKITTHAPGTFCWTDLATTDPQGAKQFYAAVFGWKFVDNEVGPGMTYTMAQLQGEDVAALYGMPEEELNGGGRPRWQSYVAVADADLVTGKAQELGGTILAPPFDVFSHGRMAIIRDPQGAVFHLWQPRDHVGATLVGEEGTRCWSELMVRDPEDAARFYAGLFGWTTQRLEGGPIPYTIFGQEGVEGVGGLMGFPPDCPEPSPAWLVYYLTWDCDAAARKVIDAQGKVLKAPADIPGIGRFAIIEDPQGAILALFTPQER</sequence>
<dbReference type="AlphaFoldDB" id="A0A8J7J7W0"/>
<evidence type="ECO:0000259" key="1">
    <source>
        <dbReference type="PROSITE" id="PS51819"/>
    </source>
</evidence>
<dbReference type="Proteomes" id="UP000636888">
    <property type="component" value="Unassembled WGS sequence"/>
</dbReference>